<name>E1ZQ50_CHLVA</name>
<keyword evidence="6" id="KW-1185">Reference proteome</keyword>
<dbReference type="InterPro" id="IPR040911">
    <property type="entry name" value="Exostosin_GT47"/>
</dbReference>
<dbReference type="Pfam" id="PF03016">
    <property type="entry name" value="Exostosin_GT47"/>
    <property type="match status" value="1"/>
</dbReference>
<comment type="subcellular location">
    <subcellularLocation>
        <location evidence="1">Golgi apparatus membrane</location>
        <topology evidence="1">Single-pass type II membrane protein</topology>
    </subcellularLocation>
</comment>
<evidence type="ECO:0000313" key="5">
    <source>
        <dbReference type="EMBL" id="EFN52178.1"/>
    </source>
</evidence>
<dbReference type="eggNOG" id="KOG1021">
    <property type="taxonomic scope" value="Eukaryota"/>
</dbReference>
<dbReference type="RefSeq" id="XP_005844280.1">
    <property type="nucleotide sequence ID" value="XM_005844218.1"/>
</dbReference>
<evidence type="ECO:0000256" key="1">
    <source>
        <dbReference type="ARBA" id="ARBA00004323"/>
    </source>
</evidence>
<reference evidence="5 6" key="1">
    <citation type="journal article" date="2010" name="Plant Cell">
        <title>The Chlorella variabilis NC64A genome reveals adaptation to photosymbiosis, coevolution with viruses, and cryptic sex.</title>
        <authorList>
            <person name="Blanc G."/>
            <person name="Duncan G."/>
            <person name="Agarkova I."/>
            <person name="Borodovsky M."/>
            <person name="Gurnon J."/>
            <person name="Kuo A."/>
            <person name="Lindquist E."/>
            <person name="Lucas S."/>
            <person name="Pangilinan J."/>
            <person name="Polle J."/>
            <person name="Salamov A."/>
            <person name="Terry A."/>
            <person name="Yamada T."/>
            <person name="Dunigan D.D."/>
            <person name="Grigoriev I.V."/>
            <person name="Claverie J.M."/>
            <person name="Van Etten J.L."/>
        </authorList>
    </citation>
    <scope>NUCLEOTIDE SEQUENCE [LARGE SCALE GENOMIC DNA]</scope>
    <source>
        <strain evidence="5 6">NC64A</strain>
    </source>
</reference>
<protein>
    <recommendedName>
        <fullName evidence="4">Exostosin GT47 domain-containing protein</fullName>
    </recommendedName>
</protein>
<evidence type="ECO:0000259" key="4">
    <source>
        <dbReference type="Pfam" id="PF03016"/>
    </source>
</evidence>
<dbReference type="GeneID" id="17351471"/>
<dbReference type="GO" id="GO:0016757">
    <property type="term" value="F:glycosyltransferase activity"/>
    <property type="evidence" value="ECO:0007669"/>
    <property type="project" value="InterPro"/>
</dbReference>
<feature type="domain" description="Exostosin GT47" evidence="4">
    <location>
        <begin position="79"/>
        <end position="202"/>
    </location>
</feature>
<dbReference type="KEGG" id="cvr:CHLNCDRAFT_59023"/>
<keyword evidence="3" id="KW-0333">Golgi apparatus</keyword>
<evidence type="ECO:0000313" key="6">
    <source>
        <dbReference type="Proteomes" id="UP000008141"/>
    </source>
</evidence>
<accession>E1ZQ50</accession>
<dbReference type="InParanoid" id="E1ZQ50"/>
<organism evidence="6">
    <name type="scientific">Chlorella variabilis</name>
    <name type="common">Green alga</name>
    <dbReference type="NCBI Taxonomy" id="554065"/>
    <lineage>
        <taxon>Eukaryota</taxon>
        <taxon>Viridiplantae</taxon>
        <taxon>Chlorophyta</taxon>
        <taxon>core chlorophytes</taxon>
        <taxon>Trebouxiophyceae</taxon>
        <taxon>Chlorellales</taxon>
        <taxon>Chlorellaceae</taxon>
        <taxon>Chlorella clade</taxon>
        <taxon>Chlorella</taxon>
    </lineage>
</organism>
<dbReference type="AlphaFoldDB" id="E1ZQ50"/>
<gene>
    <name evidence="5" type="ORF">CHLNCDRAFT_59023</name>
</gene>
<comment type="similarity">
    <text evidence="2">Belongs to the glycosyltransferase 47 family.</text>
</comment>
<dbReference type="OrthoDB" id="523138at2759"/>
<proteinExistence type="inferred from homology"/>
<dbReference type="GO" id="GO:0000139">
    <property type="term" value="C:Golgi membrane"/>
    <property type="evidence" value="ECO:0007669"/>
    <property type="project" value="UniProtKB-SubCell"/>
</dbReference>
<dbReference type="PANTHER" id="PTHR11062:SF268">
    <property type="entry name" value="FAMILY PROTEIN, PUTATIVE, EXPRESSED-RELATED"/>
    <property type="match status" value="1"/>
</dbReference>
<sequence>MSGFLQARAPSPVLSTLQRPCSQRMRRHGFEPYNEPCETPVEAFCPNQCNGMQEKERPWLKPYVHTPAALDPDPGATRKRPLILVYELPPFYNSVMMQYRVSRKGCVHRFFDDGNNTVFNDYRHLYNPEPGLREMLLQSEHRTLDPEEADFFYIPAPPTSHSAGATDFPYFHGGPVAWRTHAAANMFIEVFDWICAHYPYWDPRRRQRPHRGGWWSDIGWLAGWLAGWACGRRSFHDEGSCWVPAVLRPAIILSHWGHTEFPHASGMGYWPDNYTHDTRHPDLVLPVMHSAQKYLASPMLGAPTRERRILAFFKGRTQQHNPKFSRGIRQKLENLTREYVLVLWRADWWGKHKVHIGQGMPEGESDSYSAMVAQSIFCFDLMGDGFSPRTDDAIIHGRTRSACRRY</sequence>
<evidence type="ECO:0000256" key="3">
    <source>
        <dbReference type="ARBA" id="ARBA00023034"/>
    </source>
</evidence>
<dbReference type="Proteomes" id="UP000008141">
    <property type="component" value="Unassembled WGS sequence"/>
</dbReference>
<evidence type="ECO:0000256" key="2">
    <source>
        <dbReference type="ARBA" id="ARBA00010271"/>
    </source>
</evidence>
<dbReference type="InterPro" id="IPR004263">
    <property type="entry name" value="Exostosin"/>
</dbReference>
<dbReference type="PANTHER" id="PTHR11062">
    <property type="entry name" value="EXOSTOSIN HEPARAN SULFATE GLYCOSYLTRANSFERASE -RELATED"/>
    <property type="match status" value="1"/>
</dbReference>
<dbReference type="EMBL" id="GL433858">
    <property type="protein sequence ID" value="EFN52178.1"/>
    <property type="molecule type" value="Genomic_DNA"/>
</dbReference>